<dbReference type="Gene3D" id="3.10.450.50">
    <property type="match status" value="2"/>
</dbReference>
<name>A0A4Q9BGY3_9BACT</name>
<evidence type="ECO:0000256" key="1">
    <source>
        <dbReference type="SAM" id="SignalP"/>
    </source>
</evidence>
<evidence type="ECO:0000313" key="2">
    <source>
        <dbReference type="EMBL" id="TBH74498.1"/>
    </source>
</evidence>
<feature type="signal peptide" evidence="1">
    <location>
        <begin position="1"/>
        <end position="19"/>
    </location>
</feature>
<evidence type="ECO:0000313" key="3">
    <source>
        <dbReference type="Proteomes" id="UP000293583"/>
    </source>
</evidence>
<dbReference type="OrthoDB" id="1434884at2"/>
<reference evidence="2 3" key="1">
    <citation type="submission" date="2019-02" db="EMBL/GenBank/DDBJ databases">
        <title>Genome of a new Bacteroidetes strain.</title>
        <authorList>
            <person name="Pitt A."/>
        </authorList>
    </citation>
    <scope>NUCLEOTIDE SEQUENCE [LARGE SCALE GENOMIC DNA]</scope>
    <source>
        <strain evidence="2 3">103A-SOEBACH</strain>
    </source>
</reference>
<sequence>MKKFVLAGALIASVFSVSAQTTAGKIFSGPDAGKSFQLGSEKNSQILLDFVKAYNSKDGEKELSFYTPEMAKKREEMTKKSIAYIKTVEDVPMAILPVKVTGSNEEIVMLQSVETRVANNGSKETLNLFELFRFNKDGKISSFTQYGSIPKTNEYGQTSGGKYFTKDPKNEWNGRAFQFSNRGEVEIMEKFNKAYNAFDIPTTMEFFADKINITDFDGNKIVLEKKDIPAIFADYKSMDWKIDAILPFKIAYTDPASAIMVISTEKRVMKDGSVWDKSLVEYFYFNNAGKISGIDQYYRPRK</sequence>
<feature type="chain" id="PRO_5020670211" description="Nuclear transport factor 2 family protein" evidence="1">
    <location>
        <begin position="20"/>
        <end position="302"/>
    </location>
</feature>
<proteinExistence type="predicted"/>
<dbReference type="AlphaFoldDB" id="A0A4Q9BGY3"/>
<keyword evidence="1" id="KW-0732">Signal</keyword>
<gene>
    <name evidence="2" type="ORF">EWU20_04970</name>
</gene>
<dbReference type="Proteomes" id="UP000293583">
    <property type="component" value="Unassembled WGS sequence"/>
</dbReference>
<keyword evidence="3" id="KW-1185">Reference proteome</keyword>
<comment type="caution">
    <text evidence="2">The sequence shown here is derived from an EMBL/GenBank/DDBJ whole genome shotgun (WGS) entry which is preliminary data.</text>
</comment>
<dbReference type="InterPro" id="IPR032710">
    <property type="entry name" value="NTF2-like_dom_sf"/>
</dbReference>
<evidence type="ECO:0008006" key="4">
    <source>
        <dbReference type="Google" id="ProtNLM"/>
    </source>
</evidence>
<protein>
    <recommendedName>
        <fullName evidence="4">Nuclear transport factor 2 family protein</fullName>
    </recommendedName>
</protein>
<accession>A0A4Q9BGY3</accession>
<dbReference type="RefSeq" id="WP_130922950.1">
    <property type="nucleotide sequence ID" value="NZ_JAANOL010000002.1"/>
</dbReference>
<organism evidence="2 3">
    <name type="scientific">Aquirufa antheringensis</name>
    <dbReference type="NCBI Taxonomy" id="2516559"/>
    <lineage>
        <taxon>Bacteria</taxon>
        <taxon>Pseudomonadati</taxon>
        <taxon>Bacteroidota</taxon>
        <taxon>Cytophagia</taxon>
        <taxon>Cytophagales</taxon>
        <taxon>Flectobacillaceae</taxon>
        <taxon>Aquirufa</taxon>
    </lineage>
</organism>
<dbReference type="EMBL" id="SEWY01000002">
    <property type="protein sequence ID" value="TBH74498.1"/>
    <property type="molecule type" value="Genomic_DNA"/>
</dbReference>
<dbReference type="SUPFAM" id="SSF54427">
    <property type="entry name" value="NTF2-like"/>
    <property type="match status" value="2"/>
</dbReference>